<name>I3X3L1_SINF2</name>
<dbReference type="InterPro" id="IPR050406">
    <property type="entry name" value="FGGY_Carb_Kinase"/>
</dbReference>
<evidence type="ECO:0000313" key="7">
    <source>
        <dbReference type="Proteomes" id="UP000006180"/>
    </source>
</evidence>
<dbReference type="EMBL" id="CP003563">
    <property type="protein sequence ID" value="AFL50467.1"/>
    <property type="molecule type" value="Genomic_DNA"/>
</dbReference>
<dbReference type="Gene3D" id="3.30.420.40">
    <property type="match status" value="2"/>
</dbReference>
<evidence type="ECO:0000259" key="5">
    <source>
        <dbReference type="Pfam" id="PF02782"/>
    </source>
</evidence>
<dbReference type="Proteomes" id="UP000006180">
    <property type="component" value="Chromosome"/>
</dbReference>
<dbReference type="InterPro" id="IPR018484">
    <property type="entry name" value="FGGY_N"/>
</dbReference>
<organism evidence="6 7">
    <name type="scientific">Sinorhizobium fredii (strain USDA 257)</name>
    <dbReference type="NCBI Taxonomy" id="1185652"/>
    <lineage>
        <taxon>Bacteria</taxon>
        <taxon>Pseudomonadati</taxon>
        <taxon>Pseudomonadota</taxon>
        <taxon>Alphaproteobacteria</taxon>
        <taxon>Hyphomicrobiales</taxon>
        <taxon>Rhizobiaceae</taxon>
        <taxon>Sinorhizobium/Ensifer group</taxon>
        <taxon>Sinorhizobium</taxon>
    </lineage>
</organism>
<dbReference type="AlphaFoldDB" id="I3X3L1"/>
<dbReference type="Pfam" id="PF00370">
    <property type="entry name" value="FGGY_N"/>
    <property type="match status" value="1"/>
</dbReference>
<gene>
    <name evidence="6" type="primary">fGGY</name>
    <name evidence="6" type="ORF">USDA257_c18800</name>
</gene>
<protein>
    <submittedName>
        <fullName evidence="6">Carbohydrate kinase FGGY</fullName>
    </submittedName>
</protein>
<proteinExistence type="inferred from homology"/>
<evidence type="ECO:0000259" key="4">
    <source>
        <dbReference type="Pfam" id="PF00370"/>
    </source>
</evidence>
<evidence type="ECO:0000256" key="3">
    <source>
        <dbReference type="ARBA" id="ARBA00022777"/>
    </source>
</evidence>
<sequence>MLVCGIDIGTTNLKASIADLTGRPVWTRAIPTQGGSAAGATDPAVLVDSIEKLIIEGWSAVGRNIPLAAISATGIGEDGLCVDDRLLPLGLAIPWFDRRAIRQAEGIRSSPAATPRAGVSMDHTRTGAKWLWLRQNEPEMMSRARCWLALTDYPSSVWTGRPFISETLASRTGCYDVGKREWLRALLDFCGAPELPPVLRAGEIVGPVVSGPLLDSGAASKETLVVAGGHDHPVAASVIQRVDPAARVDSIGTANVVYGETLSFPLDHFDPFIAFMVPLHAQVGVACLGVFEFSAAVQALQADGVDIRAFLDLPRMPGKPGAPQPLLSTPEPRRSLRSVLESASLTARQMLDHMRAAGVKDGPIYATGGWSRSRSLLELRASIYGMPIRVLSEQEPAVVGAALLAAEGTGRRVDIAGSIRLETVEPDPDWTAFYDDHYHAHFEPKDFPSRA</sequence>
<dbReference type="PIRSF" id="PIRSF000538">
    <property type="entry name" value="GlpK"/>
    <property type="match status" value="1"/>
</dbReference>
<comment type="similarity">
    <text evidence="1">Belongs to the FGGY kinase family.</text>
</comment>
<dbReference type="PATRIC" id="fig|1185652.3.peg.1947"/>
<dbReference type="HOGENOM" id="CLU_009281_3_0_5"/>
<dbReference type="STRING" id="1185652.USDA257_c18800"/>
<accession>I3X3L1</accession>
<dbReference type="GO" id="GO:0005975">
    <property type="term" value="P:carbohydrate metabolic process"/>
    <property type="evidence" value="ECO:0007669"/>
    <property type="project" value="InterPro"/>
</dbReference>
<dbReference type="PANTHER" id="PTHR43095:SF5">
    <property type="entry name" value="XYLULOSE KINASE"/>
    <property type="match status" value="1"/>
</dbReference>
<keyword evidence="3 6" id="KW-0418">Kinase</keyword>
<reference evidence="6 7" key="1">
    <citation type="journal article" date="2012" name="J. Bacteriol.">
        <title>Complete genome sequence of the broad-host-range strain Sinorhizobium fredii USDA257.</title>
        <authorList>
            <person name="Schuldes J."/>
            <person name="Rodriguez Orbegoso M."/>
            <person name="Schmeisser C."/>
            <person name="Krishnan H.B."/>
            <person name="Daniel R."/>
            <person name="Streit W.R."/>
        </authorList>
    </citation>
    <scope>NUCLEOTIDE SEQUENCE [LARGE SCALE GENOMIC DNA]</scope>
    <source>
        <strain evidence="6 7">USDA 257</strain>
    </source>
</reference>
<dbReference type="InterPro" id="IPR043129">
    <property type="entry name" value="ATPase_NBD"/>
</dbReference>
<evidence type="ECO:0000256" key="2">
    <source>
        <dbReference type="ARBA" id="ARBA00022679"/>
    </source>
</evidence>
<feature type="domain" description="Carbohydrate kinase FGGY N-terminal" evidence="4">
    <location>
        <begin position="3"/>
        <end position="236"/>
    </location>
</feature>
<dbReference type="Pfam" id="PF02782">
    <property type="entry name" value="FGGY_C"/>
    <property type="match status" value="1"/>
</dbReference>
<evidence type="ECO:0000313" key="6">
    <source>
        <dbReference type="EMBL" id="AFL50467.1"/>
    </source>
</evidence>
<dbReference type="GO" id="GO:0016301">
    <property type="term" value="F:kinase activity"/>
    <property type="evidence" value="ECO:0007669"/>
    <property type="project" value="UniProtKB-KW"/>
</dbReference>
<dbReference type="InterPro" id="IPR018485">
    <property type="entry name" value="FGGY_C"/>
</dbReference>
<dbReference type="CDD" id="cd07773">
    <property type="entry name" value="ASKHA_NBD_FGGY_FK"/>
    <property type="match status" value="1"/>
</dbReference>
<dbReference type="eggNOG" id="COG1070">
    <property type="taxonomic scope" value="Bacteria"/>
</dbReference>
<keyword evidence="2" id="KW-0808">Transferase</keyword>
<dbReference type="SUPFAM" id="SSF53067">
    <property type="entry name" value="Actin-like ATPase domain"/>
    <property type="match status" value="2"/>
</dbReference>
<evidence type="ECO:0000256" key="1">
    <source>
        <dbReference type="ARBA" id="ARBA00009156"/>
    </source>
</evidence>
<dbReference type="RefSeq" id="WP_014762641.1">
    <property type="nucleotide sequence ID" value="NC_018000.1"/>
</dbReference>
<dbReference type="PANTHER" id="PTHR43095">
    <property type="entry name" value="SUGAR KINASE"/>
    <property type="match status" value="1"/>
</dbReference>
<dbReference type="KEGG" id="sfd:USDA257_c18800"/>
<dbReference type="InterPro" id="IPR000577">
    <property type="entry name" value="Carb_kinase_FGGY"/>
</dbReference>
<feature type="domain" description="Carbohydrate kinase FGGY C-terminal" evidence="5">
    <location>
        <begin position="331"/>
        <end position="406"/>
    </location>
</feature>